<dbReference type="Pfam" id="PF01011">
    <property type="entry name" value="PQQ"/>
    <property type="match status" value="2"/>
</dbReference>
<keyword evidence="4 12" id="KW-0349">Heme</keyword>
<dbReference type="SUPFAM" id="SSF46626">
    <property type="entry name" value="Cytochrome c"/>
    <property type="match status" value="1"/>
</dbReference>
<dbReference type="InterPro" id="IPR002372">
    <property type="entry name" value="PQQ_rpt_dom"/>
</dbReference>
<evidence type="ECO:0000259" key="14">
    <source>
        <dbReference type="PROSITE" id="PS51007"/>
    </source>
</evidence>
<dbReference type="InterPro" id="IPR018391">
    <property type="entry name" value="PQQ_b-propeller_rpt"/>
</dbReference>
<proteinExistence type="inferred from homology"/>
<dbReference type="Gene3D" id="2.140.10.10">
    <property type="entry name" value="Quinoprotein alcohol dehydrogenase-like superfamily"/>
    <property type="match status" value="1"/>
</dbReference>
<name>A0ABY9Y6Z4_9FLAO</name>
<evidence type="ECO:0000256" key="12">
    <source>
        <dbReference type="PROSITE-ProRule" id="PRU00433"/>
    </source>
</evidence>
<feature type="domain" description="Cytochrome c" evidence="14">
    <location>
        <begin position="603"/>
        <end position="681"/>
    </location>
</feature>
<comment type="cofactor">
    <cofactor evidence="2">
        <name>pyrroloquinoline quinone</name>
        <dbReference type="ChEBI" id="CHEBI:58442"/>
    </cofactor>
</comment>
<evidence type="ECO:0000256" key="3">
    <source>
        <dbReference type="ARBA" id="ARBA00008156"/>
    </source>
</evidence>
<evidence type="ECO:0000256" key="8">
    <source>
        <dbReference type="ARBA" id="ARBA00022891"/>
    </source>
</evidence>
<evidence type="ECO:0000256" key="10">
    <source>
        <dbReference type="ARBA" id="ARBA00023004"/>
    </source>
</evidence>
<keyword evidence="9" id="KW-0560">Oxidoreductase</keyword>
<dbReference type="CDD" id="cd10279">
    <property type="entry name" value="PQQ_ADH_II"/>
    <property type="match status" value="1"/>
</dbReference>
<dbReference type="InterPro" id="IPR011047">
    <property type="entry name" value="Quinoprotein_ADH-like_sf"/>
</dbReference>
<dbReference type="PROSITE" id="PS51007">
    <property type="entry name" value="CYTC"/>
    <property type="match status" value="1"/>
</dbReference>
<sequence length="693" mass="77175">MKKNIFKIIPLKLIIILVLFSCQSNKESNLTLADGTDGNWLLHGLNYSETRFSPLTDIKESNINQLGLDWSLDLGLKRGIEATPIVRDGVMYLTGPWSIVFAVDLRTHSLLWKYDPEVPKSFGEKGCCDVVNRGVALYENKVYVGTFDGRLISLDSKTGKKIWEVLTIDQSKPYTITGAPRVVNNKVIIGNGGAELGVRGYFTAYDADSGKQVWRFYTVPGDPSNPFENEAMEKAAKTWTGTWWKYGGGGTVWDAMAFDPDLNLLYVGTGNGSPWDRNKRSPEGGDNLYLSSILAINPDTGKLIWHYQTTPGDSWDFTATQHMVLTDLNIEGKKRKVLIQAPKNGFFYVLDRTNGELISAEKFTYVNWADSVNLKTGRPVENKWARYDKANIDLAPNFNGAHNWQPMAFNSNLNLVYIPARETFSNYGQDTTWVYNKSGFGTGVGWNLAIGSVDSRPTIKDAKATNIGKLIAWDPINQKEVWSVEQDNIWNGGLLTTASNLVFQGTADGRITAYNGLNGQLIWEANLQNGILAPPITYLVDGIQYITVITGWGGGYGMKNKHTNYILPGTIYTFKIGGKSELPSEMPLYARDLINPKWELDYNKSGKGETLYYKYCATCHVVAENGGGVAPDLGYSFMVGTEAFEKVVLEGLLLPNGMPKFDNRLTKEEVNNIQHFIINMARSKSDKNKSTEE</sequence>
<feature type="signal peptide" evidence="13">
    <location>
        <begin position="1"/>
        <end position="26"/>
    </location>
</feature>
<evidence type="ECO:0000313" key="15">
    <source>
        <dbReference type="EMBL" id="WNH13837.1"/>
    </source>
</evidence>
<evidence type="ECO:0000256" key="6">
    <source>
        <dbReference type="ARBA" id="ARBA00022729"/>
    </source>
</evidence>
<dbReference type="InterPro" id="IPR001479">
    <property type="entry name" value="Quinoprotein_DH_CS"/>
</dbReference>
<comment type="similarity">
    <text evidence="3">Belongs to the bacterial PQQ dehydrogenase family.</text>
</comment>
<comment type="cofactor">
    <cofactor evidence="1">
        <name>Ca(2+)</name>
        <dbReference type="ChEBI" id="CHEBI:29108"/>
    </cofactor>
</comment>
<evidence type="ECO:0000256" key="1">
    <source>
        <dbReference type="ARBA" id="ARBA00001913"/>
    </source>
</evidence>
<dbReference type="EMBL" id="CP134536">
    <property type="protein sequence ID" value="WNH13837.1"/>
    <property type="molecule type" value="Genomic_DNA"/>
</dbReference>
<keyword evidence="7" id="KW-0106">Calcium</keyword>
<keyword evidence="10 12" id="KW-0408">Iron</keyword>
<dbReference type="NCBIfam" id="TIGR03075">
    <property type="entry name" value="PQQ_enz_alc_DH"/>
    <property type="match status" value="1"/>
</dbReference>
<evidence type="ECO:0000256" key="13">
    <source>
        <dbReference type="SAM" id="SignalP"/>
    </source>
</evidence>
<evidence type="ECO:0000256" key="11">
    <source>
        <dbReference type="ARBA" id="ARBA00023157"/>
    </source>
</evidence>
<gene>
    <name evidence="15" type="ORF">RHP49_06155</name>
</gene>
<organism evidence="15 16">
    <name type="scientific">Thalassobellus suaedae</name>
    <dbReference type="NCBI Taxonomy" id="3074124"/>
    <lineage>
        <taxon>Bacteria</taxon>
        <taxon>Pseudomonadati</taxon>
        <taxon>Bacteroidota</taxon>
        <taxon>Flavobacteriia</taxon>
        <taxon>Flavobacteriales</taxon>
        <taxon>Flavobacteriaceae</taxon>
        <taxon>Thalassobellus</taxon>
    </lineage>
</organism>
<dbReference type="InterPro" id="IPR036909">
    <property type="entry name" value="Cyt_c-like_dom_sf"/>
</dbReference>
<evidence type="ECO:0000313" key="16">
    <source>
        <dbReference type="Proteomes" id="UP001303407"/>
    </source>
</evidence>
<keyword evidence="6 13" id="KW-0732">Signal</keyword>
<dbReference type="RefSeq" id="WP_415863822.1">
    <property type="nucleotide sequence ID" value="NZ_CP134536.1"/>
</dbReference>
<evidence type="ECO:0000256" key="2">
    <source>
        <dbReference type="ARBA" id="ARBA00001931"/>
    </source>
</evidence>
<keyword evidence="5 12" id="KW-0479">Metal-binding</keyword>
<keyword evidence="8" id="KW-0634">PQQ</keyword>
<evidence type="ECO:0000256" key="5">
    <source>
        <dbReference type="ARBA" id="ARBA00022723"/>
    </source>
</evidence>
<reference evidence="15 16" key="1">
    <citation type="submission" date="2023-09" db="EMBL/GenBank/DDBJ databases">
        <title>Thalassobella suaedae gen. nov., sp. nov., a marine bacterium of the family Flavobacteriaceae isolated from a halophyte Suaeda japonica.</title>
        <authorList>
            <person name="Lee S.Y."/>
            <person name="Hwang C.Y."/>
        </authorList>
    </citation>
    <scope>NUCLEOTIDE SEQUENCE [LARGE SCALE GENOMIC DNA]</scope>
    <source>
        <strain evidence="15 16">HL-DH10</strain>
    </source>
</reference>
<dbReference type="InterPro" id="IPR009056">
    <property type="entry name" value="Cyt_c-like_dom"/>
</dbReference>
<evidence type="ECO:0000256" key="9">
    <source>
        <dbReference type="ARBA" id="ARBA00023002"/>
    </source>
</evidence>
<accession>A0ABY9Y6Z4</accession>
<evidence type="ECO:0000256" key="4">
    <source>
        <dbReference type="ARBA" id="ARBA00022617"/>
    </source>
</evidence>
<dbReference type="Gene3D" id="1.10.760.10">
    <property type="entry name" value="Cytochrome c-like domain"/>
    <property type="match status" value="1"/>
</dbReference>
<feature type="chain" id="PRO_5046605849" evidence="13">
    <location>
        <begin position="27"/>
        <end position="693"/>
    </location>
</feature>
<dbReference type="PANTHER" id="PTHR32303">
    <property type="entry name" value="QUINOPROTEIN ALCOHOL DEHYDROGENASE (CYTOCHROME C)"/>
    <property type="match status" value="1"/>
</dbReference>
<dbReference type="Proteomes" id="UP001303407">
    <property type="component" value="Chromosome"/>
</dbReference>
<keyword evidence="16" id="KW-1185">Reference proteome</keyword>
<protein>
    <submittedName>
        <fullName evidence="15">PQQ-dependent dehydrogenase, methanol/ethanol family</fullName>
    </submittedName>
</protein>
<dbReference type="SUPFAM" id="SSF50998">
    <property type="entry name" value="Quinoprotein alcohol dehydrogenase-like"/>
    <property type="match status" value="1"/>
</dbReference>
<dbReference type="SMART" id="SM00564">
    <property type="entry name" value="PQQ"/>
    <property type="match status" value="6"/>
</dbReference>
<dbReference type="InterPro" id="IPR017512">
    <property type="entry name" value="PQQ_MeOH/EtOH_DH"/>
</dbReference>
<keyword evidence="11" id="KW-1015">Disulfide bond</keyword>
<evidence type="ECO:0000256" key="7">
    <source>
        <dbReference type="ARBA" id="ARBA00022837"/>
    </source>
</evidence>
<dbReference type="Pfam" id="PF13442">
    <property type="entry name" value="Cytochrome_CBB3"/>
    <property type="match status" value="1"/>
</dbReference>
<dbReference type="PROSITE" id="PS00364">
    <property type="entry name" value="BACTERIAL_PQQ_2"/>
    <property type="match status" value="1"/>
</dbReference>